<gene>
    <name evidence="2" type="ORF">J4709_40635</name>
</gene>
<sequence length="404" mass="43088">MSPRLNDALHELAEGAPREVNADRVLARARRRRRVRLIAVPSVAAAAAAAILLGATLIAGGTEPAKPIERPAPPIVTKPGKILNPPGVLPGPLPSGKVEPIVFGFLDHCRKQGLQETTRVSGDCAQWRLVGRSGKQWRLADGIGSMAVKPDDYMNGDAGMAISPDGLHLAYYRATDRRVVIRDLTTGRITPIGRTTAPQMPTTSASLLFSNDGKRLAITSGEPGRRRTLLADVSTGALTALPDGDLIGFDQDASTIVLGNVWSRKEPLVFARPDGAVRARVSLDSKVNLRGASGNLLSPDGRTLVTPSRGLDKAMLVDAHTGKVTSVRPVRGGVGDVLAWAGPTKYFSVRSPSGHFEPRGTNEIPTREQRCAIVDLTTGMYAYRGPTFKIQAWQSTVAFGGFFS</sequence>
<reference evidence="2 3" key="1">
    <citation type="submission" date="2021-03" db="EMBL/GenBank/DDBJ databases">
        <title>Actinomadura violae sp. nov., isolated from lichen in Thailand.</title>
        <authorList>
            <person name="Kanchanasin P."/>
            <person name="Saeng-In P."/>
            <person name="Phongsopitanun W."/>
            <person name="Yuki M."/>
            <person name="Kudo T."/>
            <person name="Ohkuma M."/>
            <person name="Tanasupawat S."/>
        </authorList>
    </citation>
    <scope>NUCLEOTIDE SEQUENCE [LARGE SCALE GENOMIC DNA]</scope>
    <source>
        <strain evidence="2 3">LCR2-06</strain>
    </source>
</reference>
<dbReference type="EMBL" id="JAGEPF010000031">
    <property type="protein sequence ID" value="MBO2463895.1"/>
    <property type="molecule type" value="Genomic_DNA"/>
</dbReference>
<protein>
    <submittedName>
        <fullName evidence="2">PD40 domain-containing protein</fullName>
    </submittedName>
</protein>
<comment type="caution">
    <text evidence="2">The sequence shown here is derived from an EMBL/GenBank/DDBJ whole genome shotgun (WGS) entry which is preliminary data.</text>
</comment>
<organism evidence="2 3">
    <name type="scientific">Actinomadura violacea</name>
    <dbReference type="NCBI Taxonomy" id="2819934"/>
    <lineage>
        <taxon>Bacteria</taxon>
        <taxon>Bacillati</taxon>
        <taxon>Actinomycetota</taxon>
        <taxon>Actinomycetes</taxon>
        <taxon>Streptosporangiales</taxon>
        <taxon>Thermomonosporaceae</taxon>
        <taxon>Actinomadura</taxon>
    </lineage>
</organism>
<evidence type="ECO:0000256" key="1">
    <source>
        <dbReference type="SAM" id="Phobius"/>
    </source>
</evidence>
<keyword evidence="1" id="KW-0812">Transmembrane</keyword>
<dbReference type="Proteomes" id="UP000680206">
    <property type="component" value="Unassembled WGS sequence"/>
</dbReference>
<dbReference type="SUPFAM" id="SSF82171">
    <property type="entry name" value="DPP6 N-terminal domain-like"/>
    <property type="match status" value="1"/>
</dbReference>
<keyword evidence="1" id="KW-1133">Transmembrane helix</keyword>
<proteinExistence type="predicted"/>
<name>A0ABS3S4I2_9ACTN</name>
<dbReference type="Pfam" id="PF07676">
    <property type="entry name" value="PD40"/>
    <property type="match status" value="1"/>
</dbReference>
<evidence type="ECO:0000313" key="3">
    <source>
        <dbReference type="Proteomes" id="UP000680206"/>
    </source>
</evidence>
<evidence type="ECO:0000313" key="2">
    <source>
        <dbReference type="EMBL" id="MBO2463895.1"/>
    </source>
</evidence>
<accession>A0ABS3S4I2</accession>
<dbReference type="InterPro" id="IPR011042">
    <property type="entry name" value="6-blade_b-propeller_TolB-like"/>
</dbReference>
<keyword evidence="3" id="KW-1185">Reference proteome</keyword>
<keyword evidence="1" id="KW-0472">Membrane</keyword>
<feature type="transmembrane region" description="Helical" evidence="1">
    <location>
        <begin position="37"/>
        <end position="60"/>
    </location>
</feature>
<dbReference type="InterPro" id="IPR011659">
    <property type="entry name" value="WD40"/>
</dbReference>
<dbReference type="Gene3D" id="2.120.10.30">
    <property type="entry name" value="TolB, C-terminal domain"/>
    <property type="match status" value="1"/>
</dbReference>
<dbReference type="RefSeq" id="WP_208249898.1">
    <property type="nucleotide sequence ID" value="NZ_JAGEPF010000031.1"/>
</dbReference>